<accession>A0AA89CB06</accession>
<comment type="catalytic activity">
    <reaction evidence="24">
        <text>a 1-O-alkyl-sn-glycero-3-phosphocholine + H2O = a 1-O-alkyl-sn-glycerol + phosphocholine + H(+)</text>
        <dbReference type="Rhea" id="RHEA:36083"/>
        <dbReference type="ChEBI" id="CHEBI:15377"/>
        <dbReference type="ChEBI" id="CHEBI:15378"/>
        <dbReference type="ChEBI" id="CHEBI:15850"/>
        <dbReference type="ChEBI" id="CHEBI:30909"/>
        <dbReference type="ChEBI" id="CHEBI:295975"/>
    </reaction>
    <physiologicalReaction direction="left-to-right" evidence="24">
        <dbReference type="Rhea" id="RHEA:36084"/>
    </physiologicalReaction>
</comment>
<gene>
    <name evidence="34" type="ORF">FSP39_017474</name>
</gene>
<keyword evidence="5" id="KW-1003">Cell membrane</keyword>
<keyword evidence="32" id="KW-0812">Transmembrane</keyword>
<evidence type="ECO:0000256" key="15">
    <source>
        <dbReference type="ARBA" id="ARBA00023157"/>
    </source>
</evidence>
<evidence type="ECO:0000256" key="10">
    <source>
        <dbReference type="ARBA" id="ARBA00022801"/>
    </source>
</evidence>
<feature type="signal peptide" evidence="33">
    <location>
        <begin position="1"/>
        <end position="22"/>
    </location>
</feature>
<sequence>MELVILRCLLFSIINFHGFVQASKLLLILMDGFRWDYFDFPDVSLPGFQQIFQEGVRAQYLISEFPTNSYPNFYSIMTGLYPESHGQVSNYMYDVPTGKKFLLGSNDDAMLPLWWEEAEPLWITAEKQASQNMIFMINERKNILTAISKALNIEHQIEHRRTHSKIENKRAYFYDWLGCQVTIRGTNITFCKPYTKVTYPGDLAITLNEGLHLFANNSADLVGLYLESPDAYGHRFGVVSENLKQGLRDIDDVMQAMMSNLTSMGLKEKVNVMMFSDHGMADRTSVVNLTTVIDPDDWIELLASMNIVRIWPKEDKLEKIVQDIQRANFSGVQVYRKEDLPERWHLKDHQRTPPLMVIGNKAQYLITSTRPKVHEYPTGPMVGMHGFDNTDTDMRAMFIATGPAFKKNKVAHPIYNIELYQMMCKILDITAQPHNGTWSNVKDMLDLDTSMATKRSTHDVILVMILGVTLHSMLTIFRIYF</sequence>
<reference evidence="34" key="1">
    <citation type="submission" date="2019-08" db="EMBL/GenBank/DDBJ databases">
        <title>The improved chromosome-level genome for the pearl oyster Pinctada fucata martensii using PacBio sequencing and Hi-C.</title>
        <authorList>
            <person name="Zheng Z."/>
        </authorList>
    </citation>
    <scope>NUCLEOTIDE SEQUENCE</scope>
    <source>
        <strain evidence="34">ZZ-2019</strain>
        <tissue evidence="34">Adductor muscle</tissue>
    </source>
</reference>
<evidence type="ECO:0000313" key="34">
    <source>
        <dbReference type="EMBL" id="KAK3107569.1"/>
    </source>
</evidence>
<comment type="similarity">
    <text evidence="3">Belongs to the nucleotide pyrophosphatase/phosphodiesterase family.</text>
</comment>
<dbReference type="Gene3D" id="3.30.1360.180">
    <property type="match status" value="1"/>
</dbReference>
<dbReference type="SUPFAM" id="SSF53649">
    <property type="entry name" value="Alkaline phosphatase-like"/>
    <property type="match status" value="1"/>
</dbReference>
<evidence type="ECO:0000256" key="1">
    <source>
        <dbReference type="ARBA" id="ARBA00001947"/>
    </source>
</evidence>
<keyword evidence="11" id="KW-0862">Zinc</keyword>
<comment type="catalytic activity">
    <reaction evidence="31">
        <text>1-(5Z,8Z,11Z,14Z-eicosatetraenoyl)-sn-glycero-3-phosphocholine + H2O = 1-(5Z,8Z,11Z,14Z-eicosatetraenoyl)-sn-glycerol + phosphocholine + H(+)</text>
        <dbReference type="Rhea" id="RHEA:41003"/>
        <dbReference type="ChEBI" id="CHEBI:15377"/>
        <dbReference type="ChEBI" id="CHEBI:15378"/>
        <dbReference type="ChEBI" id="CHEBI:34071"/>
        <dbReference type="ChEBI" id="CHEBI:74344"/>
        <dbReference type="ChEBI" id="CHEBI:295975"/>
    </reaction>
    <physiologicalReaction direction="left-to-right" evidence="31">
        <dbReference type="Rhea" id="RHEA:41004"/>
    </physiologicalReaction>
</comment>
<keyword evidence="15" id="KW-1015">Disulfide bond</keyword>
<keyword evidence="6" id="KW-0597">Phosphoprotein</keyword>
<dbReference type="PANTHER" id="PTHR10151">
    <property type="entry name" value="ECTONUCLEOTIDE PYROPHOSPHATASE/PHOSPHODIESTERASE"/>
    <property type="match status" value="1"/>
</dbReference>
<dbReference type="GO" id="GO:0046872">
    <property type="term" value="F:metal ion binding"/>
    <property type="evidence" value="ECO:0007669"/>
    <property type="project" value="UniProtKB-KW"/>
</dbReference>
<keyword evidence="7" id="KW-0336">GPI-anchor</keyword>
<dbReference type="GO" id="GO:0005886">
    <property type="term" value="C:plasma membrane"/>
    <property type="evidence" value="ECO:0007669"/>
    <property type="project" value="UniProtKB-SubCell"/>
</dbReference>
<dbReference type="Pfam" id="PF01663">
    <property type="entry name" value="Phosphodiest"/>
    <property type="match status" value="1"/>
</dbReference>
<evidence type="ECO:0000256" key="14">
    <source>
        <dbReference type="ARBA" id="ARBA00023136"/>
    </source>
</evidence>
<evidence type="ECO:0000256" key="8">
    <source>
        <dbReference type="ARBA" id="ARBA00022723"/>
    </source>
</evidence>
<evidence type="ECO:0000256" key="13">
    <source>
        <dbReference type="ARBA" id="ARBA00023098"/>
    </source>
</evidence>
<proteinExistence type="inferred from homology"/>
<keyword evidence="13" id="KW-0443">Lipid metabolism</keyword>
<feature type="transmembrane region" description="Helical" evidence="32">
    <location>
        <begin position="460"/>
        <end position="480"/>
    </location>
</feature>
<evidence type="ECO:0000256" key="20">
    <source>
        <dbReference type="ARBA" id="ARBA00046203"/>
    </source>
</evidence>
<evidence type="ECO:0000256" key="3">
    <source>
        <dbReference type="ARBA" id="ARBA00010594"/>
    </source>
</evidence>
<feature type="chain" id="PRO_5041722643" description="glycerophosphocholine cholinephosphodiesterase" evidence="33">
    <location>
        <begin position="23"/>
        <end position="481"/>
    </location>
</feature>
<dbReference type="GO" id="GO:0016042">
    <property type="term" value="P:lipid catabolic process"/>
    <property type="evidence" value="ECO:0007669"/>
    <property type="project" value="UniProtKB-KW"/>
</dbReference>
<evidence type="ECO:0000256" key="21">
    <source>
        <dbReference type="ARBA" id="ARBA00047290"/>
    </source>
</evidence>
<dbReference type="AlphaFoldDB" id="A0AA89CB06"/>
<comment type="catalytic activity">
    <reaction evidence="30">
        <text>1-(9Z,12Z)-octadecadienoyl-sn-glycero-3-phosphocholine + H2O = 1-(9Z,12Z-octadecadienoyl)-sn-glycerol + phosphocholine + H(+)</text>
        <dbReference type="Rhea" id="RHEA:41115"/>
        <dbReference type="ChEBI" id="CHEBI:15377"/>
        <dbReference type="ChEBI" id="CHEBI:15378"/>
        <dbReference type="ChEBI" id="CHEBI:28733"/>
        <dbReference type="ChEBI" id="CHEBI:75561"/>
        <dbReference type="ChEBI" id="CHEBI:295975"/>
    </reaction>
    <physiologicalReaction direction="left-to-right" evidence="30">
        <dbReference type="Rhea" id="RHEA:41116"/>
    </physiologicalReaction>
</comment>
<evidence type="ECO:0000256" key="5">
    <source>
        <dbReference type="ARBA" id="ARBA00022475"/>
    </source>
</evidence>
<evidence type="ECO:0000313" key="35">
    <source>
        <dbReference type="Proteomes" id="UP001186944"/>
    </source>
</evidence>
<organism evidence="34 35">
    <name type="scientific">Pinctada imbricata</name>
    <name type="common">Atlantic pearl-oyster</name>
    <name type="synonym">Pinctada martensii</name>
    <dbReference type="NCBI Taxonomy" id="66713"/>
    <lineage>
        <taxon>Eukaryota</taxon>
        <taxon>Metazoa</taxon>
        <taxon>Spiralia</taxon>
        <taxon>Lophotrochozoa</taxon>
        <taxon>Mollusca</taxon>
        <taxon>Bivalvia</taxon>
        <taxon>Autobranchia</taxon>
        <taxon>Pteriomorphia</taxon>
        <taxon>Pterioida</taxon>
        <taxon>Pterioidea</taxon>
        <taxon>Pteriidae</taxon>
        <taxon>Pinctada</taxon>
    </lineage>
</organism>
<evidence type="ECO:0000256" key="26">
    <source>
        <dbReference type="ARBA" id="ARBA00047779"/>
    </source>
</evidence>
<comment type="catalytic activity">
    <reaction evidence="29">
        <text>sn-glycerol 3-phosphocholine + H2O = phosphocholine + glycerol + H(+)</text>
        <dbReference type="Rhea" id="RHEA:19545"/>
        <dbReference type="ChEBI" id="CHEBI:15377"/>
        <dbReference type="ChEBI" id="CHEBI:15378"/>
        <dbReference type="ChEBI" id="CHEBI:16870"/>
        <dbReference type="ChEBI" id="CHEBI:17754"/>
        <dbReference type="ChEBI" id="CHEBI:295975"/>
        <dbReference type="EC" id="3.1.4.38"/>
    </reaction>
    <physiologicalReaction direction="left-to-right" evidence="29">
        <dbReference type="Rhea" id="RHEA:19546"/>
    </physiologicalReaction>
</comment>
<evidence type="ECO:0000256" key="18">
    <source>
        <dbReference type="ARBA" id="ARBA00031167"/>
    </source>
</evidence>
<evidence type="ECO:0000256" key="11">
    <source>
        <dbReference type="ARBA" id="ARBA00022833"/>
    </source>
</evidence>
<keyword evidence="16" id="KW-0325">Glycoprotein</keyword>
<evidence type="ECO:0000256" key="12">
    <source>
        <dbReference type="ARBA" id="ARBA00022963"/>
    </source>
</evidence>
<keyword evidence="35" id="KW-1185">Reference proteome</keyword>
<dbReference type="Gene3D" id="3.40.720.10">
    <property type="entry name" value="Alkaline Phosphatase, subunit A"/>
    <property type="match status" value="1"/>
</dbReference>
<comment type="catalytic activity">
    <reaction evidence="22">
        <text>1-(9Z-octadecenoyl)-sn-glycero-3-phosphocholine + H2O = 1-(9Z-octadecenoyl)-sn-glycerol + phosphocholine + H(+)</text>
        <dbReference type="Rhea" id="RHEA:41091"/>
        <dbReference type="ChEBI" id="CHEBI:15377"/>
        <dbReference type="ChEBI" id="CHEBI:15378"/>
        <dbReference type="ChEBI" id="CHEBI:28610"/>
        <dbReference type="ChEBI" id="CHEBI:75757"/>
        <dbReference type="ChEBI" id="CHEBI:295975"/>
    </reaction>
    <physiologicalReaction direction="left-to-right" evidence="22">
        <dbReference type="Rhea" id="RHEA:41092"/>
    </physiologicalReaction>
</comment>
<evidence type="ECO:0000256" key="22">
    <source>
        <dbReference type="ARBA" id="ARBA00047322"/>
    </source>
</evidence>
<evidence type="ECO:0000256" key="23">
    <source>
        <dbReference type="ARBA" id="ARBA00047482"/>
    </source>
</evidence>
<keyword evidence="8" id="KW-0479">Metal-binding</keyword>
<dbReference type="Proteomes" id="UP001186944">
    <property type="component" value="Unassembled WGS sequence"/>
</dbReference>
<comment type="catalytic activity">
    <reaction evidence="23">
        <text>glycero-2-phosphocholine + H2O = phosphocholine + glycerol + H(+)</text>
        <dbReference type="Rhea" id="RHEA:61684"/>
        <dbReference type="ChEBI" id="CHEBI:15377"/>
        <dbReference type="ChEBI" id="CHEBI:15378"/>
        <dbReference type="ChEBI" id="CHEBI:17754"/>
        <dbReference type="ChEBI" id="CHEBI:144950"/>
        <dbReference type="ChEBI" id="CHEBI:295975"/>
    </reaction>
    <physiologicalReaction direction="left-to-right" evidence="23">
        <dbReference type="Rhea" id="RHEA:61685"/>
    </physiologicalReaction>
</comment>
<dbReference type="GO" id="GO:0098552">
    <property type="term" value="C:side of membrane"/>
    <property type="evidence" value="ECO:0007669"/>
    <property type="project" value="UniProtKB-KW"/>
</dbReference>
<comment type="cofactor">
    <cofactor evidence="1">
        <name>Zn(2+)</name>
        <dbReference type="ChEBI" id="CHEBI:29105"/>
    </cofactor>
</comment>
<comment type="catalytic activity">
    <reaction evidence="25">
        <text>a 1-acyl-sn-glycero-3-phosphocholine + H2O = a 1-acyl-sn-glycerol + phosphocholine + H(+)</text>
        <dbReference type="Rhea" id="RHEA:44720"/>
        <dbReference type="ChEBI" id="CHEBI:15377"/>
        <dbReference type="ChEBI" id="CHEBI:15378"/>
        <dbReference type="ChEBI" id="CHEBI:58168"/>
        <dbReference type="ChEBI" id="CHEBI:64683"/>
        <dbReference type="ChEBI" id="CHEBI:295975"/>
    </reaction>
    <physiologicalReaction direction="left-to-right" evidence="25">
        <dbReference type="Rhea" id="RHEA:44721"/>
    </physiologicalReaction>
</comment>
<evidence type="ECO:0000256" key="4">
    <source>
        <dbReference type="ARBA" id="ARBA00012318"/>
    </source>
</evidence>
<evidence type="ECO:0000256" key="33">
    <source>
        <dbReference type="SAM" id="SignalP"/>
    </source>
</evidence>
<keyword evidence="10" id="KW-0378">Hydrolase</keyword>
<comment type="catalytic activity">
    <reaction evidence="21">
        <text>1-dodecanoyl-sn-glycero-3-phosphocholine + H2O = 1-dodecanoyl-sn-glycerol + phosphocholine + H(+)</text>
        <dbReference type="Rhea" id="RHEA:41127"/>
        <dbReference type="ChEBI" id="CHEBI:15377"/>
        <dbReference type="ChEBI" id="CHEBI:15378"/>
        <dbReference type="ChEBI" id="CHEBI:74966"/>
        <dbReference type="ChEBI" id="CHEBI:75529"/>
        <dbReference type="ChEBI" id="CHEBI:295975"/>
    </reaction>
    <physiologicalReaction direction="left-to-right" evidence="21">
        <dbReference type="Rhea" id="RHEA:41128"/>
    </physiologicalReaction>
</comment>
<evidence type="ECO:0000256" key="31">
    <source>
        <dbReference type="ARBA" id="ARBA00049320"/>
    </source>
</evidence>
<evidence type="ECO:0000256" key="6">
    <source>
        <dbReference type="ARBA" id="ARBA00022553"/>
    </source>
</evidence>
<keyword evidence="17" id="KW-0449">Lipoprotein</keyword>
<evidence type="ECO:0000256" key="7">
    <source>
        <dbReference type="ARBA" id="ARBA00022622"/>
    </source>
</evidence>
<evidence type="ECO:0000256" key="2">
    <source>
        <dbReference type="ARBA" id="ARBA00004609"/>
    </source>
</evidence>
<dbReference type="CDD" id="cd16018">
    <property type="entry name" value="Enpp"/>
    <property type="match status" value="1"/>
</dbReference>
<evidence type="ECO:0000256" key="27">
    <source>
        <dbReference type="ARBA" id="ARBA00048209"/>
    </source>
</evidence>
<comment type="function">
    <text evidence="20">Choline-specific glycerophosphodiesterase that hydrolyzes glycerophosphocholine (GPC) and lysophosphatidylcholine (LPC) and contributes to supplying choline to the cells. Has a preference for LPC with short (12:0 and 14:0) or polyunsaturated (18:2 and 20:4) fatty acids. In vitro, hydrolyzes only choline-containing lysophospholipids, such as sphingosylphosphorylcholine (SPC), platelet-activating factor (PAF) and lysoPAF, but not other lysophospholipids.</text>
</comment>
<dbReference type="InterPro" id="IPR002591">
    <property type="entry name" value="Phosphodiest/P_Trfase"/>
</dbReference>
<keyword evidence="12" id="KW-0442">Lipid degradation</keyword>
<evidence type="ECO:0000256" key="30">
    <source>
        <dbReference type="ARBA" id="ARBA00049092"/>
    </source>
</evidence>
<evidence type="ECO:0000256" key="16">
    <source>
        <dbReference type="ARBA" id="ARBA00023180"/>
    </source>
</evidence>
<evidence type="ECO:0000256" key="25">
    <source>
        <dbReference type="ARBA" id="ARBA00047600"/>
    </source>
</evidence>
<comment type="catalytic activity">
    <reaction evidence="27">
        <text>1-hexadecanoyl-sn-glycero-3-phosphocholine + H2O = 1-hexadecanoyl-sn-glycerol + phosphocholine + H(+)</text>
        <dbReference type="Rhea" id="RHEA:41119"/>
        <dbReference type="ChEBI" id="CHEBI:15377"/>
        <dbReference type="ChEBI" id="CHEBI:15378"/>
        <dbReference type="ChEBI" id="CHEBI:72998"/>
        <dbReference type="ChEBI" id="CHEBI:75542"/>
        <dbReference type="ChEBI" id="CHEBI:295975"/>
    </reaction>
    <physiologicalReaction direction="left-to-right" evidence="27">
        <dbReference type="Rhea" id="RHEA:41120"/>
    </physiologicalReaction>
</comment>
<keyword evidence="14 32" id="KW-0472">Membrane</keyword>
<evidence type="ECO:0000256" key="32">
    <source>
        <dbReference type="SAM" id="Phobius"/>
    </source>
</evidence>
<comment type="caution">
    <text evidence="34">The sequence shown here is derived from an EMBL/GenBank/DDBJ whole genome shotgun (WGS) entry which is preliminary data.</text>
</comment>
<evidence type="ECO:0000256" key="24">
    <source>
        <dbReference type="ARBA" id="ARBA00047494"/>
    </source>
</evidence>
<evidence type="ECO:0000256" key="28">
    <source>
        <dbReference type="ARBA" id="ARBA00048234"/>
    </source>
</evidence>
<comment type="catalytic activity">
    <reaction evidence="26">
        <text>1-tetradecanoyl-sn-glycero-3-phosphocholine + H2O = 1-tetradecanoyl-sn-glycerol + phosphocholine + H(+)</text>
        <dbReference type="Rhea" id="RHEA:40999"/>
        <dbReference type="ChEBI" id="CHEBI:15377"/>
        <dbReference type="ChEBI" id="CHEBI:15378"/>
        <dbReference type="ChEBI" id="CHEBI:64489"/>
        <dbReference type="ChEBI" id="CHEBI:75536"/>
        <dbReference type="ChEBI" id="CHEBI:295975"/>
    </reaction>
    <physiologicalReaction direction="left-to-right" evidence="26">
        <dbReference type="Rhea" id="RHEA:41000"/>
    </physiologicalReaction>
</comment>
<evidence type="ECO:0000256" key="19">
    <source>
        <dbReference type="ARBA" id="ARBA00032556"/>
    </source>
</evidence>
<protein>
    <recommendedName>
        <fullName evidence="4">glycerophosphocholine cholinephosphodiesterase</fullName>
        <ecNumber evidence="4">3.1.4.38</ecNumber>
    </recommendedName>
    <alternativeName>
        <fullName evidence="19">Choline-specific glycerophosphodiester phosphodiesterase</fullName>
    </alternativeName>
    <alternativeName>
        <fullName evidence="18">Ectonucleotide pyrophosphatase/phosphodiesterase family member 6</fullName>
    </alternativeName>
</protein>
<dbReference type="GO" id="GO:0047390">
    <property type="term" value="F:glycerophosphocholine cholinephosphodiesterase activity"/>
    <property type="evidence" value="ECO:0007669"/>
    <property type="project" value="UniProtKB-EC"/>
</dbReference>
<evidence type="ECO:0000256" key="17">
    <source>
        <dbReference type="ARBA" id="ARBA00023288"/>
    </source>
</evidence>
<evidence type="ECO:0000256" key="29">
    <source>
        <dbReference type="ARBA" id="ARBA00048703"/>
    </source>
</evidence>
<dbReference type="PANTHER" id="PTHR10151:SF66">
    <property type="entry name" value="GLYCEROPHOSPHOCHOLINE CHOLINEPHOSPHODIESTERASE ENPP6"/>
    <property type="match status" value="1"/>
</dbReference>
<dbReference type="InterPro" id="IPR017850">
    <property type="entry name" value="Alkaline_phosphatase_core_sf"/>
</dbReference>
<dbReference type="EMBL" id="VSWD01000002">
    <property type="protein sequence ID" value="KAK3107569.1"/>
    <property type="molecule type" value="Genomic_DNA"/>
</dbReference>
<dbReference type="EC" id="3.1.4.38" evidence="4"/>
<comment type="catalytic activity">
    <reaction evidence="28">
        <text>sphing-4-enine-phosphocholine + H2O = sphing-4-enine + phosphocholine + H(+)</text>
        <dbReference type="Rhea" id="RHEA:41095"/>
        <dbReference type="ChEBI" id="CHEBI:15377"/>
        <dbReference type="ChEBI" id="CHEBI:15378"/>
        <dbReference type="ChEBI" id="CHEBI:57756"/>
        <dbReference type="ChEBI" id="CHEBI:58906"/>
        <dbReference type="ChEBI" id="CHEBI:295975"/>
    </reaction>
    <physiologicalReaction direction="left-to-right" evidence="28">
        <dbReference type="Rhea" id="RHEA:41096"/>
    </physiologicalReaction>
</comment>
<name>A0AA89CB06_PINIB</name>
<keyword evidence="32" id="KW-1133">Transmembrane helix</keyword>
<comment type="subcellular location">
    <subcellularLocation>
        <location evidence="2">Cell membrane</location>
        <topology evidence="2">Lipid-anchor</topology>
        <topology evidence="2">GPI-anchor</topology>
    </subcellularLocation>
</comment>
<evidence type="ECO:0000256" key="9">
    <source>
        <dbReference type="ARBA" id="ARBA00022729"/>
    </source>
</evidence>
<keyword evidence="9 33" id="KW-0732">Signal</keyword>